<evidence type="ECO:0000313" key="3">
    <source>
        <dbReference type="Proteomes" id="UP001066276"/>
    </source>
</evidence>
<reference evidence="2" key="1">
    <citation type="journal article" date="2022" name="bioRxiv">
        <title>Sequencing and chromosome-scale assembly of the giantPleurodeles waltlgenome.</title>
        <authorList>
            <person name="Brown T."/>
            <person name="Elewa A."/>
            <person name="Iarovenko S."/>
            <person name="Subramanian E."/>
            <person name="Araus A.J."/>
            <person name="Petzold A."/>
            <person name="Susuki M."/>
            <person name="Suzuki K.-i.T."/>
            <person name="Hayashi T."/>
            <person name="Toyoda A."/>
            <person name="Oliveira C."/>
            <person name="Osipova E."/>
            <person name="Leigh N.D."/>
            <person name="Simon A."/>
            <person name="Yun M.H."/>
        </authorList>
    </citation>
    <scope>NUCLEOTIDE SEQUENCE</scope>
    <source>
        <strain evidence="2">20211129_DDA</strain>
        <tissue evidence="2">Liver</tissue>
    </source>
</reference>
<feature type="region of interest" description="Disordered" evidence="1">
    <location>
        <begin position="1"/>
        <end position="45"/>
    </location>
</feature>
<protein>
    <submittedName>
        <fullName evidence="2">Uncharacterized protein</fullName>
    </submittedName>
</protein>
<comment type="caution">
    <text evidence="2">The sequence shown here is derived from an EMBL/GenBank/DDBJ whole genome shotgun (WGS) entry which is preliminary data.</text>
</comment>
<dbReference type="EMBL" id="JANPWB010000003">
    <property type="protein sequence ID" value="KAJ1201952.1"/>
    <property type="molecule type" value="Genomic_DNA"/>
</dbReference>
<accession>A0AAV7VKV9</accession>
<proteinExistence type="predicted"/>
<name>A0AAV7VKV9_PLEWA</name>
<evidence type="ECO:0000256" key="1">
    <source>
        <dbReference type="SAM" id="MobiDB-lite"/>
    </source>
</evidence>
<keyword evidence="3" id="KW-1185">Reference proteome</keyword>
<dbReference type="AlphaFoldDB" id="A0AAV7VKV9"/>
<organism evidence="2 3">
    <name type="scientific">Pleurodeles waltl</name>
    <name type="common">Iberian ribbed newt</name>
    <dbReference type="NCBI Taxonomy" id="8319"/>
    <lineage>
        <taxon>Eukaryota</taxon>
        <taxon>Metazoa</taxon>
        <taxon>Chordata</taxon>
        <taxon>Craniata</taxon>
        <taxon>Vertebrata</taxon>
        <taxon>Euteleostomi</taxon>
        <taxon>Amphibia</taxon>
        <taxon>Batrachia</taxon>
        <taxon>Caudata</taxon>
        <taxon>Salamandroidea</taxon>
        <taxon>Salamandridae</taxon>
        <taxon>Pleurodelinae</taxon>
        <taxon>Pleurodeles</taxon>
    </lineage>
</organism>
<dbReference type="Proteomes" id="UP001066276">
    <property type="component" value="Chromosome 2_1"/>
</dbReference>
<sequence length="127" mass="13558">MEAVTKCSGTSGGPSGAGASGGPGLHGKSTPEIATKSGSEDKCPVGVEERLQEAHVKKTRQEITEKNKEAASRSDCKLVMRADPSSHWQAVPVAALIWESQSLNKMEHSTTTARRMHDKVMGRYSGH</sequence>
<gene>
    <name evidence="2" type="ORF">NDU88_005756</name>
</gene>
<evidence type="ECO:0000313" key="2">
    <source>
        <dbReference type="EMBL" id="KAJ1201952.1"/>
    </source>
</evidence>
<feature type="compositionally biased region" description="Gly residues" evidence="1">
    <location>
        <begin position="10"/>
        <end position="25"/>
    </location>
</feature>